<accession>A0A0Q9YGM7</accession>
<evidence type="ECO:0000313" key="2">
    <source>
        <dbReference type="Proteomes" id="UP000053881"/>
    </source>
</evidence>
<dbReference type="Proteomes" id="UP000053881">
    <property type="component" value="Unassembled WGS sequence"/>
</dbReference>
<dbReference type="AlphaFoldDB" id="A0A0Q9YGM7"/>
<sequence>MEDEGTQNKRSIKLISNQKQEKEEERIAMSKVAVGYKEELEELRQLIPDLVEKAATNKQADESKFELQNRQNQAKVEFLK</sequence>
<name>A0A0Q9YGM7_9BACI</name>
<dbReference type="EMBL" id="LGPB01000017">
    <property type="protein sequence ID" value="KRG16978.1"/>
    <property type="molecule type" value="Genomic_DNA"/>
</dbReference>
<comment type="caution">
    <text evidence="1">The sequence shown here is derived from an EMBL/GenBank/DDBJ whole genome shotgun (WGS) entry which is preliminary data.</text>
</comment>
<proteinExistence type="predicted"/>
<evidence type="ECO:0000313" key="1">
    <source>
        <dbReference type="EMBL" id="KRG16978.1"/>
    </source>
</evidence>
<protein>
    <submittedName>
        <fullName evidence="1">Uncharacterized protein</fullName>
    </submittedName>
</protein>
<reference evidence="1 2" key="1">
    <citation type="submission" date="2015-06" db="EMBL/GenBank/DDBJ databases">
        <title>Genome sequencing project of Bacillus galactosidilyticus PL133.</title>
        <authorList>
            <person name="Gaiero J."/>
            <person name="Nicol R."/>
            <person name="Habash M."/>
        </authorList>
    </citation>
    <scope>NUCLEOTIDE SEQUENCE [LARGE SCALE GENOMIC DNA]</scope>
    <source>
        <strain evidence="1 2">PL133</strain>
    </source>
</reference>
<dbReference type="PATRIC" id="fig|217031.4.peg.546"/>
<gene>
    <name evidence="1" type="ORF">ACA29_01560</name>
</gene>
<organism evidence="1 2">
    <name type="scientific">Lederbergia galactosidilytica</name>
    <dbReference type="NCBI Taxonomy" id="217031"/>
    <lineage>
        <taxon>Bacteria</taxon>
        <taxon>Bacillati</taxon>
        <taxon>Bacillota</taxon>
        <taxon>Bacilli</taxon>
        <taxon>Bacillales</taxon>
        <taxon>Bacillaceae</taxon>
        <taxon>Lederbergia</taxon>
    </lineage>
</organism>